<feature type="compositionally biased region" description="Polar residues" evidence="1">
    <location>
        <begin position="1"/>
        <end position="11"/>
    </location>
</feature>
<dbReference type="CDD" id="cd00198">
    <property type="entry name" value="vWFA"/>
    <property type="match status" value="1"/>
</dbReference>
<sequence length="355" mass="38744">MGCGPSSSRAQVSALPPAAPPGDPITKYVQLEVDDKTSPVHQINCHTNMTMEEFNHAVNVASGATTRQEGLLGEHVKWLKTSGGTVGGLLYGRGDTQENLIVIVIQTQSQNESDARTAASTRSAQMCHLCLDDSGSMRGSRLQKGKSALKALQPRLDVTPTNVHLIGGTSNSRLIYRHTDKLTARGLDKAWTANGGATYLWEYVYKSTMDYKDQEHDLIIITDGEDNHSPAPFRGLTGFNELMTRMKGNIRVSLLLIGSGLSGSQAKVYHHLCLATGGVYHHQPDNDNDFSLVMQQFVTPLLLTQAERETVAFEQRCEYENLVAKGEATQFDWYKPIDNKPAADAADKPVADAST</sequence>
<organism evidence="2 3">
    <name type="scientific">Vitrella brassicaformis (strain CCMP3155)</name>
    <dbReference type="NCBI Taxonomy" id="1169540"/>
    <lineage>
        <taxon>Eukaryota</taxon>
        <taxon>Sar</taxon>
        <taxon>Alveolata</taxon>
        <taxon>Colpodellida</taxon>
        <taxon>Vitrellaceae</taxon>
        <taxon>Vitrella</taxon>
    </lineage>
</organism>
<evidence type="ECO:0000313" key="3">
    <source>
        <dbReference type="Proteomes" id="UP000041254"/>
    </source>
</evidence>
<evidence type="ECO:0008006" key="4">
    <source>
        <dbReference type="Google" id="ProtNLM"/>
    </source>
</evidence>
<reference evidence="2 3" key="1">
    <citation type="submission" date="2014-11" db="EMBL/GenBank/DDBJ databases">
        <authorList>
            <person name="Zhu J."/>
            <person name="Qi W."/>
            <person name="Song R."/>
        </authorList>
    </citation>
    <scope>NUCLEOTIDE SEQUENCE [LARGE SCALE GENOMIC DNA]</scope>
</reference>
<evidence type="ECO:0000313" key="2">
    <source>
        <dbReference type="EMBL" id="CEM38746.1"/>
    </source>
</evidence>
<keyword evidence="3" id="KW-1185">Reference proteome</keyword>
<dbReference type="VEuPathDB" id="CryptoDB:Vbra_1846"/>
<dbReference type="EMBL" id="CDMY01001000">
    <property type="protein sequence ID" value="CEM38746.1"/>
    <property type="molecule type" value="Genomic_DNA"/>
</dbReference>
<feature type="region of interest" description="Disordered" evidence="1">
    <location>
        <begin position="1"/>
        <end position="23"/>
    </location>
</feature>
<dbReference type="InParanoid" id="A0A0G4H4N7"/>
<dbReference type="Proteomes" id="UP000041254">
    <property type="component" value="Unassembled WGS sequence"/>
</dbReference>
<dbReference type="InterPro" id="IPR036465">
    <property type="entry name" value="vWFA_dom_sf"/>
</dbReference>
<dbReference type="Gene3D" id="3.40.50.410">
    <property type="entry name" value="von Willebrand factor, type A domain"/>
    <property type="match status" value="1"/>
</dbReference>
<evidence type="ECO:0000256" key="1">
    <source>
        <dbReference type="SAM" id="MobiDB-lite"/>
    </source>
</evidence>
<gene>
    <name evidence="2" type="ORF">Vbra_1846</name>
</gene>
<name>A0A0G4H4N7_VITBC</name>
<proteinExistence type="predicted"/>
<dbReference type="AlphaFoldDB" id="A0A0G4H4N7"/>
<accession>A0A0G4H4N7</accession>
<dbReference type="SUPFAM" id="SSF53300">
    <property type="entry name" value="vWA-like"/>
    <property type="match status" value="1"/>
</dbReference>
<protein>
    <recommendedName>
        <fullName evidence="4">VWFA domain-containing protein</fullName>
    </recommendedName>
</protein>